<dbReference type="OrthoDB" id="2438039at2759"/>
<feature type="region of interest" description="Disordered" evidence="1">
    <location>
        <begin position="61"/>
        <end position="162"/>
    </location>
</feature>
<evidence type="ECO:0000313" key="3">
    <source>
        <dbReference type="EMBL" id="KAF9945886.1"/>
    </source>
</evidence>
<organism evidence="3 4">
    <name type="scientific">Mortierella alpina</name>
    <name type="common">Oleaginous fungus</name>
    <name type="synonym">Mortierella renispora</name>
    <dbReference type="NCBI Taxonomy" id="64518"/>
    <lineage>
        <taxon>Eukaryota</taxon>
        <taxon>Fungi</taxon>
        <taxon>Fungi incertae sedis</taxon>
        <taxon>Mucoromycota</taxon>
        <taxon>Mortierellomycotina</taxon>
        <taxon>Mortierellomycetes</taxon>
        <taxon>Mortierellales</taxon>
        <taxon>Mortierellaceae</taxon>
        <taxon>Mortierella</taxon>
    </lineage>
</organism>
<feature type="region of interest" description="Disordered" evidence="1">
    <location>
        <begin position="530"/>
        <end position="562"/>
    </location>
</feature>
<dbReference type="EMBL" id="JAAAHY010001973">
    <property type="protein sequence ID" value="KAF9945886.1"/>
    <property type="molecule type" value="Genomic_DNA"/>
</dbReference>
<evidence type="ECO:0000313" key="4">
    <source>
        <dbReference type="Proteomes" id="UP000738359"/>
    </source>
</evidence>
<name>A0A9P6ISN9_MORAP</name>
<feature type="region of interest" description="Disordered" evidence="1">
    <location>
        <begin position="262"/>
        <end position="297"/>
    </location>
</feature>
<dbReference type="InterPro" id="IPR015216">
    <property type="entry name" value="SANTA"/>
</dbReference>
<feature type="domain" description="SANTA" evidence="2">
    <location>
        <begin position="2"/>
        <end position="53"/>
    </location>
</feature>
<dbReference type="Pfam" id="PF09133">
    <property type="entry name" value="SANTA"/>
    <property type="match status" value="1"/>
</dbReference>
<proteinExistence type="predicted"/>
<sequence>MVWHTSFIKDAVDPNTVMTLTGSLYRLRGSLDEERMRSNVEAFRDGFPVDWRNILVEHFQPSGSSSEKLDTTLGDDPLKKSQAPHVDPVDQTGPPKPPLDAPTSSFSSPLKRKPAQEADAEADASESMESLSGQVKKPRTGAEEHELEQEPPIHDHSSLLTGSTHLPDITTQAASKDHVLPAENLQGAKVATKAPHVKDDASVVGLRPSLAPQAQTRKAPVPLNLSVHAAKLDSLLANDRPSSLSPTLQLCTKVVMEQLLHSTQGSRSSKDAGSEALNDCSNDMESKREAQEQGSATEQALGDLAHADRDETACAPAQVGTILALEDKPPLDDTPTLRADRNESSIFDPLQEPDPCELATALQDEEIWQDSTMRRLQTDRIGQELSTSEDEGENETMFTISATEPLTRDSYEGSVIGIRADSHPPSSPFKSLSSISAASQSTVLDFVGQSEAIGGLDQIREAAPESLVTGALAHSDPEGASTHNMTLESTTLYSSDALGANSIGSLGIFGSDLSRATVPVSSGAIATTTAATTRTDVSRKDPKDISRKSDSHQSTMGSPGATLDVGTVEQQVFPLSLDQVHVGTSAILQADHKTSGVSTDQILATVIETYQGASAEQTGPIIQDDVTGAKEVVPRTGVKPGEVQLHPSSQDSDNVTAHATEADVAVELGVKPPLEDMVRADELDSDCGKDAVSSARVIAASVSESPSTGMASTHSFAGKLTGAGQFVSVKDLQAKLRFQNQRYRRPLKE</sequence>
<protein>
    <recommendedName>
        <fullName evidence="2">SANTA domain-containing protein</fullName>
    </recommendedName>
</protein>
<keyword evidence="4" id="KW-1185">Reference proteome</keyword>
<comment type="caution">
    <text evidence="3">The sequence shown here is derived from an EMBL/GenBank/DDBJ whole genome shotgun (WGS) entry which is preliminary data.</text>
</comment>
<gene>
    <name evidence="3" type="ORF">BGZ70_003515</name>
</gene>
<dbReference type="Proteomes" id="UP000738359">
    <property type="component" value="Unassembled WGS sequence"/>
</dbReference>
<evidence type="ECO:0000259" key="2">
    <source>
        <dbReference type="Pfam" id="PF09133"/>
    </source>
</evidence>
<reference evidence="3" key="1">
    <citation type="journal article" date="2020" name="Fungal Divers.">
        <title>Resolving the Mortierellaceae phylogeny through synthesis of multi-gene phylogenetics and phylogenomics.</title>
        <authorList>
            <person name="Vandepol N."/>
            <person name="Liber J."/>
            <person name="Desiro A."/>
            <person name="Na H."/>
            <person name="Kennedy M."/>
            <person name="Barry K."/>
            <person name="Grigoriev I.V."/>
            <person name="Miller A.N."/>
            <person name="O'Donnell K."/>
            <person name="Stajich J.E."/>
            <person name="Bonito G."/>
        </authorList>
    </citation>
    <scope>NUCLEOTIDE SEQUENCE</scope>
    <source>
        <strain evidence="3">CK1249</strain>
    </source>
</reference>
<accession>A0A9P6ISN9</accession>
<feature type="compositionally biased region" description="Basic and acidic residues" evidence="1">
    <location>
        <begin position="536"/>
        <end position="551"/>
    </location>
</feature>
<evidence type="ECO:0000256" key="1">
    <source>
        <dbReference type="SAM" id="MobiDB-lite"/>
    </source>
</evidence>
<dbReference type="AlphaFoldDB" id="A0A9P6ISN9"/>